<comment type="catalytic activity">
    <reaction evidence="13">
        <text>(2R)-2,3-bisphosphoglycerate + H2O = (2R)-2-phosphoglycerate + phosphate</text>
        <dbReference type="Rhea" id="RHEA:27381"/>
        <dbReference type="ChEBI" id="CHEBI:15377"/>
        <dbReference type="ChEBI" id="CHEBI:43474"/>
        <dbReference type="ChEBI" id="CHEBI:58248"/>
        <dbReference type="ChEBI" id="CHEBI:58289"/>
        <dbReference type="EC" id="3.1.3.80"/>
    </reaction>
    <physiologicalReaction direction="left-to-right" evidence="13">
        <dbReference type="Rhea" id="RHEA:27382"/>
    </physiologicalReaction>
</comment>
<name>T1FIQ4_HELRO</name>
<dbReference type="EC" id="3.1.3.80" evidence="3"/>
<evidence type="ECO:0000256" key="14">
    <source>
        <dbReference type="SAM" id="SignalP"/>
    </source>
</evidence>
<dbReference type="InParanoid" id="T1FIQ4"/>
<dbReference type="Gene3D" id="3.40.50.1240">
    <property type="entry name" value="Phosphoglycerate mutase-like"/>
    <property type="match status" value="1"/>
</dbReference>
<reference evidence="15 17" key="2">
    <citation type="journal article" date="2013" name="Nature">
        <title>Insights into bilaterian evolution from three spiralian genomes.</title>
        <authorList>
            <person name="Simakov O."/>
            <person name="Marletaz F."/>
            <person name="Cho S.J."/>
            <person name="Edsinger-Gonzales E."/>
            <person name="Havlak P."/>
            <person name="Hellsten U."/>
            <person name="Kuo D.H."/>
            <person name="Larsson T."/>
            <person name="Lv J."/>
            <person name="Arendt D."/>
            <person name="Savage R."/>
            <person name="Osoegawa K."/>
            <person name="de Jong P."/>
            <person name="Grimwood J."/>
            <person name="Chapman J.A."/>
            <person name="Shapiro H."/>
            <person name="Aerts A."/>
            <person name="Otillar R.P."/>
            <person name="Terry A.Y."/>
            <person name="Boore J.L."/>
            <person name="Grigoriev I.V."/>
            <person name="Lindberg D.R."/>
            <person name="Seaver E.C."/>
            <person name="Weisblat D.A."/>
            <person name="Putnam N.H."/>
            <person name="Rokhsar D.S."/>
        </authorList>
    </citation>
    <scope>NUCLEOTIDE SEQUENCE</scope>
</reference>
<dbReference type="AlphaFoldDB" id="T1FIQ4"/>
<dbReference type="CDD" id="cd07061">
    <property type="entry name" value="HP_HAP_like"/>
    <property type="match status" value="1"/>
</dbReference>
<dbReference type="OrthoDB" id="6509975at2759"/>
<feature type="signal peptide" evidence="14">
    <location>
        <begin position="1"/>
        <end position="17"/>
    </location>
</feature>
<evidence type="ECO:0000256" key="1">
    <source>
        <dbReference type="ARBA" id="ARBA00004370"/>
    </source>
</evidence>
<keyword evidence="17" id="KW-1185">Reference proteome</keyword>
<dbReference type="InterPro" id="IPR000560">
    <property type="entry name" value="His_Pase_clade-2"/>
</dbReference>
<keyword evidence="6 14" id="KW-0732">Signal</keyword>
<evidence type="ECO:0000256" key="7">
    <source>
        <dbReference type="ARBA" id="ARBA00022801"/>
    </source>
</evidence>
<evidence type="ECO:0000256" key="11">
    <source>
        <dbReference type="ARBA" id="ARBA00043671"/>
    </source>
</evidence>
<dbReference type="EnsemblMetazoa" id="HelroT182785">
    <property type="protein sequence ID" value="HelroP182785"/>
    <property type="gene ID" value="HelroG182785"/>
</dbReference>
<evidence type="ECO:0000256" key="4">
    <source>
        <dbReference type="ARBA" id="ARBA00013040"/>
    </source>
</evidence>
<feature type="chain" id="PRO_5010980728" description="Multiple inositol polyphosphate phosphatase 1" evidence="14">
    <location>
        <begin position="18"/>
        <end position="488"/>
    </location>
</feature>
<reference evidence="16" key="3">
    <citation type="submission" date="2015-06" db="UniProtKB">
        <authorList>
            <consortium name="EnsemblMetazoa"/>
        </authorList>
    </citation>
    <scope>IDENTIFICATION</scope>
</reference>
<dbReference type="GO" id="GO:0052745">
    <property type="term" value="F:inositol phosphate phosphatase activity"/>
    <property type="evidence" value="ECO:0000318"/>
    <property type="project" value="GO_Central"/>
</dbReference>
<evidence type="ECO:0000256" key="12">
    <source>
        <dbReference type="ARBA" id="ARBA00043691"/>
    </source>
</evidence>
<evidence type="ECO:0000256" key="3">
    <source>
        <dbReference type="ARBA" id="ARBA00012976"/>
    </source>
</evidence>
<comment type="subcellular location">
    <subcellularLocation>
        <location evidence="1">Membrane</location>
    </subcellularLocation>
</comment>
<dbReference type="EMBL" id="AMQM01008390">
    <property type="status" value="NOT_ANNOTATED_CDS"/>
    <property type="molecule type" value="Genomic_DNA"/>
</dbReference>
<comment type="catalytic activity">
    <reaction evidence="12">
        <text>1D-myo-inositol hexakisphosphate + H2O = 1D-myo-inositol 1,2,4,5,6-pentakisphosphate + phosphate</text>
        <dbReference type="Rhea" id="RHEA:16989"/>
        <dbReference type="ChEBI" id="CHEBI:15377"/>
        <dbReference type="ChEBI" id="CHEBI:43474"/>
        <dbReference type="ChEBI" id="CHEBI:57798"/>
        <dbReference type="ChEBI" id="CHEBI:58130"/>
        <dbReference type="EC" id="3.1.3.62"/>
    </reaction>
    <physiologicalReaction direction="left-to-right" evidence="12">
        <dbReference type="Rhea" id="RHEA:16990"/>
    </physiologicalReaction>
</comment>
<dbReference type="EMBL" id="KB097768">
    <property type="protein sequence ID" value="ESN90184.1"/>
    <property type="molecule type" value="Genomic_DNA"/>
</dbReference>
<dbReference type="HOGENOM" id="CLU_029165_1_1_1"/>
<dbReference type="Pfam" id="PF00328">
    <property type="entry name" value="His_Phos_2"/>
    <property type="match status" value="1"/>
</dbReference>
<evidence type="ECO:0000313" key="17">
    <source>
        <dbReference type="Proteomes" id="UP000015101"/>
    </source>
</evidence>
<keyword evidence="8" id="KW-0472">Membrane</keyword>
<dbReference type="PANTHER" id="PTHR20963">
    <property type="entry name" value="MULTIPLE INOSITOL POLYPHOSPHATE PHOSPHATASE-RELATED"/>
    <property type="match status" value="1"/>
</dbReference>
<keyword evidence="7" id="KW-0378">Hydrolase</keyword>
<comment type="similarity">
    <text evidence="2">Belongs to the histidine acid phosphatase family. MINPP1 subfamily.</text>
</comment>
<dbReference type="GO" id="GO:0003993">
    <property type="term" value="F:acid phosphatase activity"/>
    <property type="evidence" value="ECO:0000318"/>
    <property type="project" value="GO_Central"/>
</dbReference>
<dbReference type="GO" id="GO:0016020">
    <property type="term" value="C:membrane"/>
    <property type="evidence" value="ECO:0007669"/>
    <property type="project" value="UniProtKB-SubCell"/>
</dbReference>
<evidence type="ECO:0000256" key="9">
    <source>
        <dbReference type="ARBA" id="ARBA00031642"/>
    </source>
</evidence>
<evidence type="ECO:0000313" key="16">
    <source>
        <dbReference type="EnsemblMetazoa" id="HelroP182785"/>
    </source>
</evidence>
<evidence type="ECO:0000256" key="5">
    <source>
        <dbReference type="ARBA" id="ARBA00018097"/>
    </source>
</evidence>
<dbReference type="EC" id="3.1.3.62" evidence="4"/>
<accession>T1FIQ4</accession>
<dbReference type="InterPro" id="IPR029033">
    <property type="entry name" value="His_PPase_superfam"/>
</dbReference>
<sequence length="488" mass="56465">MLKKILILLIFCGLHLCQDGDEPTKLYRLFTKTHYMLSRQLDDFDGFMKIKNDDQFQPATDKFLHMYGNFRHGSRYPSHSDPGNAQKALDKLAGKIPNELYEKLNTVLQNMRSVPSCMLSPSGREEHRMIGDEYGQIFAHLYQTIGSDRKPKPKDLKEEDFVFGHTDFERAITSMRGFMDGFLPKAQSVGVNYTGQPKNVNRFLRFYTVCQLYITTVAKNNQTKVEKNKFMKAKLPVILKTVRENFNAPNLDWTDGDVHAWGSISGMELAINRTATWVKYLDSPDNHVLELMEYATDLSAYWWKGPGNKINYQMACEVIVEMIRLFDSILAGKSQELGRFYFSHAETLIPLLNILGLFRGDPPLKHDQFEQNKNREFKTTRMSPFATNFVIVLFYRGQKMSLETAFVQLYFKGKPYYFPYCGKKSICKYSILRGFLEEYLTDCKVDVDTEDCKYMPAKGFSSEIRKLKIRDLICTLVIARFALSEVMS</sequence>
<protein>
    <recommendedName>
        <fullName evidence="5">Multiple inositol polyphosphate phosphatase 1</fullName>
        <ecNumber evidence="4">3.1.3.62</ecNumber>
        <ecNumber evidence="3">3.1.3.80</ecNumber>
    </recommendedName>
    <alternativeName>
        <fullName evidence="9">2,3-bisphosphoglycerate 3-phosphatase</fullName>
    </alternativeName>
</protein>
<organism evidence="16 17">
    <name type="scientific">Helobdella robusta</name>
    <name type="common">Californian leech</name>
    <dbReference type="NCBI Taxonomy" id="6412"/>
    <lineage>
        <taxon>Eukaryota</taxon>
        <taxon>Metazoa</taxon>
        <taxon>Spiralia</taxon>
        <taxon>Lophotrochozoa</taxon>
        <taxon>Annelida</taxon>
        <taxon>Clitellata</taxon>
        <taxon>Hirudinea</taxon>
        <taxon>Rhynchobdellida</taxon>
        <taxon>Glossiphoniidae</taxon>
        <taxon>Helobdella</taxon>
    </lineage>
</organism>
<dbReference type="KEGG" id="hro:HELRODRAFT_182785"/>
<dbReference type="SUPFAM" id="SSF53254">
    <property type="entry name" value="Phosphoglycerate mutase-like"/>
    <property type="match status" value="1"/>
</dbReference>
<dbReference type="PANTHER" id="PTHR20963:SF8">
    <property type="entry name" value="MULTIPLE INOSITOL POLYPHOSPHATE PHOSPHATASE 1"/>
    <property type="match status" value="1"/>
</dbReference>
<evidence type="ECO:0000313" key="15">
    <source>
        <dbReference type="EMBL" id="ESN90184.1"/>
    </source>
</evidence>
<dbReference type="GeneID" id="20208703"/>
<dbReference type="STRING" id="6412.T1FIQ4"/>
<gene>
    <name evidence="16" type="primary">20208703</name>
    <name evidence="15" type="ORF">HELRODRAFT_182785</name>
</gene>
<dbReference type="RefSeq" id="XP_009031761.1">
    <property type="nucleotide sequence ID" value="XM_009033513.1"/>
</dbReference>
<evidence type="ECO:0000256" key="6">
    <source>
        <dbReference type="ARBA" id="ARBA00022729"/>
    </source>
</evidence>
<evidence type="ECO:0000256" key="2">
    <source>
        <dbReference type="ARBA" id="ARBA00008422"/>
    </source>
</evidence>
<proteinExistence type="inferred from homology"/>
<evidence type="ECO:0000256" key="10">
    <source>
        <dbReference type="ARBA" id="ARBA00043668"/>
    </source>
</evidence>
<evidence type="ECO:0000256" key="8">
    <source>
        <dbReference type="ARBA" id="ARBA00023136"/>
    </source>
</evidence>
<comment type="catalytic activity">
    <reaction evidence="11">
        <text>1D-myo-inositol 1,2,4,5,6-pentakisphosphate + H2O = 1D-myo-inositol 1,2,5,6-tetrakisphosphate + phosphate</text>
        <dbReference type="Rhea" id="RHEA:77115"/>
        <dbReference type="ChEBI" id="CHEBI:15377"/>
        <dbReference type="ChEBI" id="CHEBI:43474"/>
        <dbReference type="ChEBI" id="CHEBI:57798"/>
        <dbReference type="ChEBI" id="CHEBI:195535"/>
        <dbReference type="EC" id="3.1.3.62"/>
    </reaction>
    <physiologicalReaction direction="left-to-right" evidence="11">
        <dbReference type="Rhea" id="RHEA:77116"/>
    </physiologicalReaction>
</comment>
<dbReference type="Proteomes" id="UP000015101">
    <property type="component" value="Unassembled WGS sequence"/>
</dbReference>
<dbReference type="GO" id="GO:0034417">
    <property type="term" value="F:bisphosphoglycerate 3-phosphatase activity"/>
    <property type="evidence" value="ECO:0007669"/>
    <property type="project" value="UniProtKB-EC"/>
</dbReference>
<reference evidence="17" key="1">
    <citation type="submission" date="2012-12" db="EMBL/GenBank/DDBJ databases">
        <authorList>
            <person name="Hellsten U."/>
            <person name="Grimwood J."/>
            <person name="Chapman J.A."/>
            <person name="Shapiro H."/>
            <person name="Aerts A."/>
            <person name="Otillar R.P."/>
            <person name="Terry A.Y."/>
            <person name="Boore J.L."/>
            <person name="Simakov O."/>
            <person name="Marletaz F."/>
            <person name="Cho S.-J."/>
            <person name="Edsinger-Gonzales E."/>
            <person name="Havlak P."/>
            <person name="Kuo D.-H."/>
            <person name="Larsson T."/>
            <person name="Lv J."/>
            <person name="Arendt D."/>
            <person name="Savage R."/>
            <person name="Osoegawa K."/>
            <person name="de Jong P."/>
            <person name="Lindberg D.R."/>
            <person name="Seaver E.C."/>
            <person name="Weisblat D.A."/>
            <person name="Putnam N.H."/>
            <person name="Grigoriev I.V."/>
            <person name="Rokhsar D.S."/>
        </authorList>
    </citation>
    <scope>NUCLEOTIDE SEQUENCE</scope>
</reference>
<dbReference type="CTD" id="20208703"/>
<dbReference type="eggNOG" id="KOG1382">
    <property type="taxonomic scope" value="Eukaryota"/>
</dbReference>
<dbReference type="FunFam" id="3.40.50.1240:FF:000104">
    <property type="entry name" value="Uncharacterized protein"/>
    <property type="match status" value="1"/>
</dbReference>
<comment type="catalytic activity">
    <reaction evidence="10">
        <text>1D-myo-inositol 1,2,5,6-tetrakisphosphate + H2O = 1D-myo-inositol 1,2,6-trisphosphate + phosphate</text>
        <dbReference type="Rhea" id="RHEA:77119"/>
        <dbReference type="ChEBI" id="CHEBI:15377"/>
        <dbReference type="ChEBI" id="CHEBI:43474"/>
        <dbReference type="ChEBI" id="CHEBI:195535"/>
        <dbReference type="ChEBI" id="CHEBI:195537"/>
        <dbReference type="EC" id="3.1.3.62"/>
    </reaction>
    <physiologicalReaction direction="left-to-right" evidence="10">
        <dbReference type="Rhea" id="RHEA:77120"/>
    </physiologicalReaction>
</comment>
<evidence type="ECO:0000256" key="13">
    <source>
        <dbReference type="ARBA" id="ARBA00043832"/>
    </source>
</evidence>